<dbReference type="OrthoDB" id="4596934at2759"/>
<gene>
    <name evidence="1" type="ORF">CB0940_03669</name>
</gene>
<sequence>MAKPGKCEHTFKMIKSDTTLILWNCNMCHSGPHWFIFECAKCKLKTCRPCTTKAS</sequence>
<name>A0A2G5I5W2_CERBT</name>
<protein>
    <submittedName>
        <fullName evidence="1">Uncharacterized protein</fullName>
    </submittedName>
</protein>
<proteinExistence type="predicted"/>
<accession>A0A2G5I5W2</accession>
<dbReference type="EMBL" id="LKMD01000101">
    <property type="protein sequence ID" value="PIA99843.1"/>
    <property type="molecule type" value="Genomic_DNA"/>
</dbReference>
<reference evidence="1 2" key="1">
    <citation type="submission" date="2015-10" db="EMBL/GenBank/DDBJ databases">
        <title>The cercosporin biosynthetic gene cluster was horizontally transferred to several fungal lineages and shown to be expanded in Cercospora beticola based on microsynteny with recipient genomes.</title>
        <authorList>
            <person name="De Jonge R."/>
            <person name="Ebert M.K."/>
            <person name="Suttle J.C."/>
            <person name="Jurick Ii W.M."/>
            <person name="Secor G.A."/>
            <person name="Thomma B.P."/>
            <person name="Van De Peer Y."/>
            <person name="Bolton M.D."/>
        </authorList>
    </citation>
    <scope>NUCLEOTIDE SEQUENCE [LARGE SCALE GENOMIC DNA]</scope>
    <source>
        <strain evidence="1 2">09-40</strain>
    </source>
</reference>
<evidence type="ECO:0000313" key="2">
    <source>
        <dbReference type="Proteomes" id="UP000230605"/>
    </source>
</evidence>
<evidence type="ECO:0000313" key="1">
    <source>
        <dbReference type="EMBL" id="PIA99843.1"/>
    </source>
</evidence>
<dbReference type="Proteomes" id="UP000230605">
    <property type="component" value="Chromosome 3"/>
</dbReference>
<organism evidence="1 2">
    <name type="scientific">Cercospora beticola</name>
    <name type="common">Sugarbeet leaf spot fungus</name>
    <dbReference type="NCBI Taxonomy" id="122368"/>
    <lineage>
        <taxon>Eukaryota</taxon>
        <taxon>Fungi</taxon>
        <taxon>Dikarya</taxon>
        <taxon>Ascomycota</taxon>
        <taxon>Pezizomycotina</taxon>
        <taxon>Dothideomycetes</taxon>
        <taxon>Dothideomycetidae</taxon>
        <taxon>Mycosphaerellales</taxon>
        <taxon>Mycosphaerellaceae</taxon>
        <taxon>Cercospora</taxon>
    </lineage>
</organism>
<dbReference type="AlphaFoldDB" id="A0A2G5I5W2"/>
<comment type="caution">
    <text evidence="1">The sequence shown here is derived from an EMBL/GenBank/DDBJ whole genome shotgun (WGS) entry which is preliminary data.</text>
</comment>